<evidence type="ECO:0000313" key="2">
    <source>
        <dbReference type="EMBL" id="KAL2278357.1"/>
    </source>
</evidence>
<name>A0ABR4E7H4_9PEZI</name>
<feature type="compositionally biased region" description="Polar residues" evidence="1">
    <location>
        <begin position="7"/>
        <end position="32"/>
    </location>
</feature>
<organism evidence="2 3">
    <name type="scientific">Diaporthe vaccinii</name>
    <dbReference type="NCBI Taxonomy" id="105482"/>
    <lineage>
        <taxon>Eukaryota</taxon>
        <taxon>Fungi</taxon>
        <taxon>Dikarya</taxon>
        <taxon>Ascomycota</taxon>
        <taxon>Pezizomycotina</taxon>
        <taxon>Sordariomycetes</taxon>
        <taxon>Sordariomycetidae</taxon>
        <taxon>Diaporthales</taxon>
        <taxon>Diaporthaceae</taxon>
        <taxon>Diaporthe</taxon>
        <taxon>Diaporthe eres species complex</taxon>
    </lineage>
</organism>
<feature type="region of interest" description="Disordered" evidence="1">
    <location>
        <begin position="1"/>
        <end position="34"/>
    </location>
</feature>
<evidence type="ECO:0000256" key="1">
    <source>
        <dbReference type="SAM" id="MobiDB-lite"/>
    </source>
</evidence>
<sequence length="131" mass="14963">MLRRKQSQTPQLLTAAQPGPSSQPTDKTSQVGDQRRVVMSFAMQLERDMKKCREELYALTNKLRAGRTELKLFEEEVVEYARLVEADLQRPDAADNIRTSASNLKESQEIMEEAAKLVDQALAKIENRRDI</sequence>
<reference evidence="2 3" key="1">
    <citation type="submission" date="2024-03" db="EMBL/GenBank/DDBJ databases">
        <title>A high-quality draft genome sequence of Diaporthe vaccinii, a causative agent of upright dieback and viscid rot disease in cranberry plants.</title>
        <authorList>
            <person name="Sarrasin M."/>
            <person name="Lang B.F."/>
            <person name="Burger G."/>
        </authorList>
    </citation>
    <scope>NUCLEOTIDE SEQUENCE [LARGE SCALE GENOMIC DNA]</scope>
    <source>
        <strain evidence="2 3">IS7</strain>
    </source>
</reference>
<comment type="caution">
    <text evidence="2">The sequence shown here is derived from an EMBL/GenBank/DDBJ whole genome shotgun (WGS) entry which is preliminary data.</text>
</comment>
<evidence type="ECO:0000313" key="3">
    <source>
        <dbReference type="Proteomes" id="UP001600888"/>
    </source>
</evidence>
<protein>
    <recommendedName>
        <fullName evidence="4">Tubulin-specific chaperone A</fullName>
    </recommendedName>
</protein>
<accession>A0ABR4E7H4</accession>
<gene>
    <name evidence="2" type="ORF">FJTKL_14465</name>
</gene>
<evidence type="ECO:0008006" key="4">
    <source>
        <dbReference type="Google" id="ProtNLM"/>
    </source>
</evidence>
<dbReference type="Proteomes" id="UP001600888">
    <property type="component" value="Unassembled WGS sequence"/>
</dbReference>
<proteinExistence type="predicted"/>
<dbReference type="EMBL" id="JBAWTH010000087">
    <property type="protein sequence ID" value="KAL2278357.1"/>
    <property type="molecule type" value="Genomic_DNA"/>
</dbReference>
<keyword evidence="3" id="KW-1185">Reference proteome</keyword>